<sequence>MNETPIPASRVIEESVPGKQVTIAHVIASPVPEIYECLGIEGKGAIGILTLSPFETAMIAADIAAKASDVEIGFLDRFTGSVVITGDVESVDTALAAVTDTLERVLGFAAAKVTRT</sequence>
<dbReference type="RefSeq" id="WP_058965101.1">
    <property type="nucleotide sequence ID" value="NZ_CABKVM010000017.1"/>
</dbReference>
<dbReference type="PANTHER" id="PTHR40449:SF2">
    <property type="entry name" value="BACTERIAL MICROCOMPARTMENT SHELL PROTEIN EUTS"/>
    <property type="match status" value="1"/>
</dbReference>
<dbReference type="Proteomes" id="UP000295184">
    <property type="component" value="Unassembled WGS sequence"/>
</dbReference>
<evidence type="ECO:0000259" key="3">
    <source>
        <dbReference type="PROSITE" id="PS51931"/>
    </source>
</evidence>
<dbReference type="GO" id="GO:0031469">
    <property type="term" value="C:bacterial microcompartment"/>
    <property type="evidence" value="ECO:0007669"/>
    <property type="project" value="UniProtKB-SubCell"/>
</dbReference>
<dbReference type="InterPro" id="IPR037233">
    <property type="entry name" value="CcmK-like_sf"/>
</dbReference>
<protein>
    <submittedName>
        <fullName evidence="4">Ethanolamine utilization protein EutS</fullName>
    </submittedName>
</protein>
<dbReference type="OrthoDB" id="9794459at2"/>
<reference evidence="4 5" key="1">
    <citation type="submission" date="2019-03" db="EMBL/GenBank/DDBJ databases">
        <title>Genomic Encyclopedia of Type Strains, Phase IV (KMG-IV): sequencing the most valuable type-strain genomes for metagenomic binning, comparative biology and taxonomic classification.</title>
        <authorList>
            <person name="Goeker M."/>
        </authorList>
    </citation>
    <scope>NUCLEOTIDE SEQUENCE [LARGE SCALE GENOMIC DNA]</scope>
    <source>
        <strain evidence="4 5">DSM 100451</strain>
    </source>
</reference>
<organism evidence="4 5">
    <name type="scientific">Allofournierella massiliensis</name>
    <dbReference type="NCBI Taxonomy" id="1650663"/>
    <lineage>
        <taxon>Bacteria</taxon>
        <taxon>Bacillati</taxon>
        <taxon>Bacillota</taxon>
        <taxon>Clostridia</taxon>
        <taxon>Eubacteriales</taxon>
        <taxon>Oscillospiraceae</taxon>
        <taxon>Allofournierella</taxon>
    </lineage>
</organism>
<comment type="caution">
    <text evidence="4">The sequence shown here is derived from an EMBL/GenBank/DDBJ whole genome shotgun (WGS) entry which is preliminary data.</text>
</comment>
<dbReference type="SUPFAM" id="SSF143414">
    <property type="entry name" value="CcmK-like"/>
    <property type="match status" value="1"/>
</dbReference>
<dbReference type="InterPro" id="IPR000249">
    <property type="entry name" value="BMC_dom"/>
</dbReference>
<gene>
    <name evidence="4" type="ORF">EDD77_11096</name>
</gene>
<evidence type="ECO:0000256" key="1">
    <source>
        <dbReference type="ARBA" id="ARBA00024322"/>
    </source>
</evidence>
<dbReference type="STRING" id="1650663.GCA_001486665_02069"/>
<accession>A0A4R1QW20</accession>
<dbReference type="PANTHER" id="PTHR40449">
    <property type="entry name" value="ETHANOLAMINE UTILIZATION PROTEIN EUTS"/>
    <property type="match status" value="1"/>
</dbReference>
<keyword evidence="2" id="KW-1283">Bacterial microcompartment</keyword>
<evidence type="ECO:0000256" key="2">
    <source>
        <dbReference type="ARBA" id="ARBA00024446"/>
    </source>
</evidence>
<dbReference type="InterPro" id="IPR009307">
    <property type="entry name" value="EutS/PduU/CutR"/>
</dbReference>
<evidence type="ECO:0000313" key="5">
    <source>
        <dbReference type="Proteomes" id="UP000295184"/>
    </source>
</evidence>
<evidence type="ECO:0000313" key="4">
    <source>
        <dbReference type="EMBL" id="TCL57421.1"/>
    </source>
</evidence>
<dbReference type="EMBL" id="SLUM01000010">
    <property type="protein sequence ID" value="TCL57421.1"/>
    <property type="molecule type" value="Genomic_DNA"/>
</dbReference>
<dbReference type="SMART" id="SM00877">
    <property type="entry name" value="BMC"/>
    <property type="match status" value="1"/>
</dbReference>
<dbReference type="PIRSF" id="PIRSF012296">
    <property type="entry name" value="EutS_PduU"/>
    <property type="match status" value="1"/>
</dbReference>
<dbReference type="PROSITE" id="PS51931">
    <property type="entry name" value="BMC_CP"/>
    <property type="match status" value="1"/>
</dbReference>
<dbReference type="AlphaFoldDB" id="A0A4R1QW20"/>
<name>A0A4R1QW20_9FIRM</name>
<dbReference type="Gene3D" id="3.30.70.1710">
    <property type="match status" value="1"/>
</dbReference>
<dbReference type="Pfam" id="PF00936">
    <property type="entry name" value="BMC"/>
    <property type="match status" value="1"/>
</dbReference>
<dbReference type="InterPro" id="IPR044870">
    <property type="entry name" value="BMC_CP"/>
</dbReference>
<proteinExistence type="predicted"/>
<comment type="subcellular location">
    <subcellularLocation>
        <location evidence="1">Bacterial microcompartment</location>
    </subcellularLocation>
</comment>
<feature type="domain" description="BMC circularly permuted" evidence="3">
    <location>
        <begin position="10"/>
        <end position="108"/>
    </location>
</feature>